<accession>A0A7C8MMG6</accession>
<keyword evidence="3" id="KW-1185">Reference proteome</keyword>
<proteinExistence type="predicted"/>
<gene>
    <name evidence="2" type="ORF">BDV95DRAFT_595280</name>
</gene>
<feature type="region of interest" description="Disordered" evidence="1">
    <location>
        <begin position="96"/>
        <end position="161"/>
    </location>
</feature>
<feature type="compositionally biased region" description="Basic and acidic residues" evidence="1">
    <location>
        <begin position="132"/>
        <end position="142"/>
    </location>
</feature>
<name>A0A7C8MMG6_9PLEO</name>
<dbReference type="Proteomes" id="UP000481861">
    <property type="component" value="Unassembled WGS sequence"/>
</dbReference>
<evidence type="ECO:0000256" key="1">
    <source>
        <dbReference type="SAM" id="MobiDB-lite"/>
    </source>
</evidence>
<sequence length="161" mass="17688">MREDHPATTLIKKPFCGEQRFDSNGGVDTNATTNFLDHVMREELSRNYTPIKKSFIPPARDEFLKADGNQRYSSKQSDVETSDCRYATQGVTGCRHVGSQTAQSAHSRSLRSSSRSMVSGGTSDIVPRTARNHREQAHRSDGGELGVLTSGEGSLGLDRRS</sequence>
<comment type="caution">
    <text evidence="2">The sequence shown here is derived from an EMBL/GenBank/DDBJ whole genome shotgun (WGS) entry which is preliminary data.</text>
</comment>
<protein>
    <submittedName>
        <fullName evidence="2">Uncharacterized protein</fullName>
    </submittedName>
</protein>
<organism evidence="2 3">
    <name type="scientific">Massariosphaeria phaeospora</name>
    <dbReference type="NCBI Taxonomy" id="100035"/>
    <lineage>
        <taxon>Eukaryota</taxon>
        <taxon>Fungi</taxon>
        <taxon>Dikarya</taxon>
        <taxon>Ascomycota</taxon>
        <taxon>Pezizomycotina</taxon>
        <taxon>Dothideomycetes</taxon>
        <taxon>Pleosporomycetidae</taxon>
        <taxon>Pleosporales</taxon>
        <taxon>Pleosporales incertae sedis</taxon>
        <taxon>Massariosphaeria</taxon>
    </lineage>
</organism>
<evidence type="ECO:0000313" key="2">
    <source>
        <dbReference type="EMBL" id="KAF2870545.1"/>
    </source>
</evidence>
<evidence type="ECO:0000313" key="3">
    <source>
        <dbReference type="Proteomes" id="UP000481861"/>
    </source>
</evidence>
<feature type="compositionally biased region" description="Low complexity" evidence="1">
    <location>
        <begin position="104"/>
        <end position="119"/>
    </location>
</feature>
<reference evidence="2 3" key="1">
    <citation type="submission" date="2020-01" db="EMBL/GenBank/DDBJ databases">
        <authorList>
            <consortium name="DOE Joint Genome Institute"/>
            <person name="Haridas S."/>
            <person name="Albert R."/>
            <person name="Binder M."/>
            <person name="Bloem J."/>
            <person name="Labutti K."/>
            <person name="Salamov A."/>
            <person name="Andreopoulos B."/>
            <person name="Baker S.E."/>
            <person name="Barry K."/>
            <person name="Bills G."/>
            <person name="Bluhm B.H."/>
            <person name="Cannon C."/>
            <person name="Castanera R."/>
            <person name="Culley D.E."/>
            <person name="Daum C."/>
            <person name="Ezra D."/>
            <person name="Gonzalez J.B."/>
            <person name="Henrissat B."/>
            <person name="Kuo A."/>
            <person name="Liang C."/>
            <person name="Lipzen A."/>
            <person name="Lutzoni F."/>
            <person name="Magnuson J."/>
            <person name="Mondo S."/>
            <person name="Nolan M."/>
            <person name="Ohm R."/>
            <person name="Pangilinan J."/>
            <person name="Park H.-J.H."/>
            <person name="Ramirez L."/>
            <person name="Alfaro M."/>
            <person name="Sun H."/>
            <person name="Tritt A."/>
            <person name="Yoshinaga Y."/>
            <person name="Zwiers L.-H.L."/>
            <person name="Turgeon B.G."/>
            <person name="Goodwin S.B."/>
            <person name="Spatafora J.W."/>
            <person name="Crous P.W."/>
            <person name="Grigoriev I.V."/>
        </authorList>
    </citation>
    <scope>NUCLEOTIDE SEQUENCE [LARGE SCALE GENOMIC DNA]</scope>
    <source>
        <strain evidence="2 3">CBS 611.86</strain>
    </source>
</reference>
<dbReference type="EMBL" id="JAADJZ010000013">
    <property type="protein sequence ID" value="KAF2870545.1"/>
    <property type="molecule type" value="Genomic_DNA"/>
</dbReference>
<dbReference type="AlphaFoldDB" id="A0A7C8MMG6"/>